<sequence>MTPAAAHEAPVGGMRRIVTGHNDEGLAVIAKDDEIERVDVTSEGVTFAVLWSTDKWPINNQTPEDGARKPVFSGNAYNENGSVVRFVDMPPGSFSLMHRTQTLDYGIVIFGQVDLELDSGEKTTLKPGDTCIQRGTNHVWRNTTEQWTRIAFILLHSRPIAFDGQKLVDHGFPGQD</sequence>
<dbReference type="SUPFAM" id="SSF51182">
    <property type="entry name" value="RmlC-like cupins"/>
    <property type="match status" value="1"/>
</dbReference>
<name>A0A077R201_9BASI</name>
<organism evidence="2">
    <name type="scientific">Melanopsichium pennsylvanicum 4</name>
    <dbReference type="NCBI Taxonomy" id="1398559"/>
    <lineage>
        <taxon>Eukaryota</taxon>
        <taxon>Fungi</taxon>
        <taxon>Dikarya</taxon>
        <taxon>Basidiomycota</taxon>
        <taxon>Ustilaginomycotina</taxon>
        <taxon>Ustilaginomycetes</taxon>
        <taxon>Ustilaginales</taxon>
        <taxon>Ustilaginaceae</taxon>
        <taxon>Melanopsichium</taxon>
    </lineage>
</organism>
<accession>A0A077R201</accession>
<evidence type="ECO:0000313" key="2">
    <source>
        <dbReference type="EMBL" id="CDI56525.1"/>
    </source>
</evidence>
<dbReference type="InterPro" id="IPR013096">
    <property type="entry name" value="Cupin_2"/>
</dbReference>
<dbReference type="InterPro" id="IPR011051">
    <property type="entry name" value="RmlC_Cupin_sf"/>
</dbReference>
<dbReference type="PANTHER" id="PTHR36156">
    <property type="entry name" value="SLR2101 PROTEIN"/>
    <property type="match status" value="1"/>
</dbReference>
<reference evidence="2" key="1">
    <citation type="journal article" date="2014" name="Genome Biol. Evol.">
        <title>Gene Loss Rather Than Gene Gain Is Associated with a Host Jump from Monocots to Dicots in the Smut Fungus Melanopsichium pennsylvanicum.</title>
        <authorList>
            <person name="Sharma R."/>
            <person name="Mishra B."/>
            <person name="Runge F."/>
            <person name="Thines M."/>
        </authorList>
    </citation>
    <scope>NUCLEOTIDE SEQUENCE</scope>
    <source>
        <strain evidence="2">4</strain>
    </source>
</reference>
<protein>
    <submittedName>
        <fullName evidence="2">Cupin 2 conserved barrel domain protein</fullName>
    </submittedName>
</protein>
<proteinExistence type="predicted"/>
<dbReference type="InterPro" id="IPR014710">
    <property type="entry name" value="RmlC-like_jellyroll"/>
</dbReference>
<dbReference type="PANTHER" id="PTHR36156:SF2">
    <property type="entry name" value="CUPIN TYPE-2 DOMAIN-CONTAINING PROTEIN"/>
    <property type="match status" value="1"/>
</dbReference>
<evidence type="ECO:0000259" key="1">
    <source>
        <dbReference type="Pfam" id="PF07883"/>
    </source>
</evidence>
<dbReference type="CDD" id="cd02231">
    <property type="entry name" value="cupin_BLL6423-like"/>
    <property type="match status" value="1"/>
</dbReference>
<dbReference type="AlphaFoldDB" id="A0A077R201"/>
<feature type="domain" description="Cupin type-2" evidence="1">
    <location>
        <begin position="86"/>
        <end position="148"/>
    </location>
</feature>
<dbReference type="Gene3D" id="2.60.120.10">
    <property type="entry name" value="Jelly Rolls"/>
    <property type="match status" value="1"/>
</dbReference>
<dbReference type="EMBL" id="HG529690">
    <property type="protein sequence ID" value="CDI56525.1"/>
    <property type="molecule type" value="Genomic_DNA"/>
</dbReference>
<dbReference type="InterPro" id="IPR047142">
    <property type="entry name" value="OryJ/VirC-like"/>
</dbReference>
<dbReference type="Pfam" id="PF07883">
    <property type="entry name" value="Cupin_2"/>
    <property type="match status" value="1"/>
</dbReference>